<dbReference type="OrthoDB" id="9797912at2"/>
<dbReference type="Proteomes" id="UP000199239">
    <property type="component" value="Unassembled WGS sequence"/>
</dbReference>
<feature type="compositionally biased region" description="Low complexity" evidence="1">
    <location>
        <begin position="26"/>
        <end position="48"/>
    </location>
</feature>
<feature type="chain" id="PRO_5011607650" evidence="2">
    <location>
        <begin position="25"/>
        <end position="216"/>
    </location>
</feature>
<evidence type="ECO:0000256" key="1">
    <source>
        <dbReference type="SAM" id="MobiDB-lite"/>
    </source>
</evidence>
<sequence>MNKYLNILPLCAALAMTLPAGSFAQTTTTTSEKPAPAAAPATEDAPAASSVESQLSMGTDADGDPDLGKPYTKEVIGAWEMRCIKTEEENDPCQMYQLMDDGEGVPVAEFSLFRLPGNGKAEAGATVVVPLETALPAQLSLAVDGGKARRYPFAFCNPVGCYVRMGLTKDDVAAFKRGKEAVISIVPALAPDQKVELVLSLDGFTASFDKSSVIDQ</sequence>
<dbReference type="InterPro" id="IPR010642">
    <property type="entry name" value="Invasion_prot_B"/>
</dbReference>
<proteinExistence type="predicted"/>
<name>A0A1I6QU72_9RHOB</name>
<dbReference type="RefSeq" id="WP_093915119.1">
    <property type="nucleotide sequence ID" value="NZ_FPAJ01000001.1"/>
</dbReference>
<dbReference type="EMBL" id="FPAJ01000001">
    <property type="protein sequence ID" value="SFS55900.1"/>
    <property type="molecule type" value="Genomic_DNA"/>
</dbReference>
<keyword evidence="2" id="KW-0732">Signal</keyword>
<feature type="signal peptide" evidence="2">
    <location>
        <begin position="1"/>
        <end position="24"/>
    </location>
</feature>
<dbReference type="STRING" id="394264.SAMN04488040_0938"/>
<gene>
    <name evidence="3" type="ORF">SAMN04488040_0938</name>
</gene>
<organism evidence="3 4">
    <name type="scientific">Sulfitobacter marinus</name>
    <dbReference type="NCBI Taxonomy" id="394264"/>
    <lineage>
        <taxon>Bacteria</taxon>
        <taxon>Pseudomonadati</taxon>
        <taxon>Pseudomonadota</taxon>
        <taxon>Alphaproteobacteria</taxon>
        <taxon>Rhodobacterales</taxon>
        <taxon>Roseobacteraceae</taxon>
        <taxon>Sulfitobacter</taxon>
    </lineage>
</organism>
<dbReference type="InterPro" id="IPR038696">
    <property type="entry name" value="IalB_sf"/>
</dbReference>
<accession>A0A1I6QU72</accession>
<reference evidence="4" key="1">
    <citation type="submission" date="2016-10" db="EMBL/GenBank/DDBJ databases">
        <authorList>
            <person name="Varghese N."/>
            <person name="Submissions S."/>
        </authorList>
    </citation>
    <scope>NUCLEOTIDE SEQUENCE [LARGE SCALE GENOMIC DNA]</scope>
    <source>
        <strain evidence="4">DSM 23422</strain>
    </source>
</reference>
<feature type="region of interest" description="Disordered" evidence="1">
    <location>
        <begin position="26"/>
        <end position="68"/>
    </location>
</feature>
<keyword evidence="4" id="KW-1185">Reference proteome</keyword>
<dbReference type="AlphaFoldDB" id="A0A1I6QU72"/>
<dbReference type="Pfam" id="PF06776">
    <property type="entry name" value="IalB"/>
    <property type="match status" value="1"/>
</dbReference>
<evidence type="ECO:0000256" key="2">
    <source>
        <dbReference type="SAM" id="SignalP"/>
    </source>
</evidence>
<evidence type="ECO:0000313" key="4">
    <source>
        <dbReference type="Proteomes" id="UP000199239"/>
    </source>
</evidence>
<dbReference type="Gene3D" id="2.60.40.1880">
    <property type="entry name" value="Invasion associated locus B (IalB) protein"/>
    <property type="match status" value="1"/>
</dbReference>
<evidence type="ECO:0000313" key="3">
    <source>
        <dbReference type="EMBL" id="SFS55900.1"/>
    </source>
</evidence>
<protein>
    <submittedName>
        <fullName evidence="3">Invasion protein IalB, involved in pathogenesis</fullName>
    </submittedName>
</protein>